<comment type="caution">
    <text evidence="3">The sequence shown here is derived from an EMBL/GenBank/DDBJ whole genome shotgun (WGS) entry which is preliminary data.</text>
</comment>
<dbReference type="PANTHER" id="PTHR34094:SF1">
    <property type="entry name" value="PROTEIN FAM185A"/>
    <property type="match status" value="1"/>
</dbReference>
<proteinExistence type="predicted"/>
<dbReference type="RefSeq" id="WP_138789196.1">
    <property type="nucleotide sequence ID" value="NZ_JBHTGQ010000031.1"/>
</dbReference>
<keyword evidence="1" id="KW-1133">Transmembrane helix</keyword>
<evidence type="ECO:0000256" key="1">
    <source>
        <dbReference type="SAM" id="Phobius"/>
    </source>
</evidence>
<gene>
    <name evidence="3" type="ORF">ACFQWB_13840</name>
</gene>
<accession>A0ABW2V9M1</accession>
<protein>
    <submittedName>
        <fullName evidence="3">DUF4097 domain-containing protein</fullName>
    </submittedName>
</protein>
<dbReference type="EMBL" id="JBHTGQ010000031">
    <property type="protein sequence ID" value="MFC7751003.1"/>
    <property type="molecule type" value="Genomic_DNA"/>
</dbReference>
<feature type="transmembrane region" description="Helical" evidence="1">
    <location>
        <begin position="67"/>
        <end position="84"/>
    </location>
</feature>
<evidence type="ECO:0000313" key="4">
    <source>
        <dbReference type="Proteomes" id="UP001596528"/>
    </source>
</evidence>
<dbReference type="Pfam" id="PF13349">
    <property type="entry name" value="DUF4097"/>
    <property type="match status" value="1"/>
</dbReference>
<name>A0ABW2V9M1_9BACL</name>
<organism evidence="3 4">
    <name type="scientific">Paenibacillus thermoaerophilus</name>
    <dbReference type="NCBI Taxonomy" id="1215385"/>
    <lineage>
        <taxon>Bacteria</taxon>
        <taxon>Bacillati</taxon>
        <taxon>Bacillota</taxon>
        <taxon>Bacilli</taxon>
        <taxon>Bacillales</taxon>
        <taxon>Paenibacillaceae</taxon>
        <taxon>Paenibacillus</taxon>
    </lineage>
</organism>
<evidence type="ECO:0000313" key="3">
    <source>
        <dbReference type="EMBL" id="MFC7751003.1"/>
    </source>
</evidence>
<dbReference type="InterPro" id="IPR025164">
    <property type="entry name" value="Toastrack_DUF4097"/>
</dbReference>
<feature type="transmembrane region" description="Helical" evidence="1">
    <location>
        <begin position="36"/>
        <end position="55"/>
    </location>
</feature>
<evidence type="ECO:0000259" key="2">
    <source>
        <dbReference type="Pfam" id="PF13349"/>
    </source>
</evidence>
<dbReference type="PANTHER" id="PTHR34094">
    <property type="match status" value="1"/>
</dbReference>
<sequence length="411" mass="44086">MKIGRLTAALLLLSTGILLLLQQLTGDSWISYLGHWWPAAVIALGVEWLVLAALPPKSGAPSRRIDIGGLAVAVILAMGIYGYSQSKDGFSMPDWIPVFSSVAQETGSPARTWNETIGLPAGIKSVWVANETGNVTIRKGDVQDLVIDAAVYVDQLEESKIGEVAESAKVTGRAEGDRLRIAVEAPKYHSSFFGFSRKARVNLVLTVPDDRELDWDLELVNGKIAASELPVAERFNARTTNGSIQLSGLDGQVSANTTNGDIALLGVRGEASAETTNGEVKAEAVDGNLELKSTNGRIQAADVRGDAELRTTNGEIKLNGVTGKLNARTVNGDLHVDSPEVGGDWQLKTNNGTIELLLPRDGSYRVKGESRWAETDLNLLEDRGDISGEVGGGRYLIEAETNIRLYVKGRN</sequence>
<feature type="domain" description="DUF4097" evidence="2">
    <location>
        <begin position="288"/>
        <end position="377"/>
    </location>
</feature>
<keyword evidence="4" id="KW-1185">Reference proteome</keyword>
<reference evidence="4" key="1">
    <citation type="journal article" date="2019" name="Int. J. Syst. Evol. Microbiol.">
        <title>The Global Catalogue of Microorganisms (GCM) 10K type strain sequencing project: providing services to taxonomists for standard genome sequencing and annotation.</title>
        <authorList>
            <consortium name="The Broad Institute Genomics Platform"/>
            <consortium name="The Broad Institute Genome Sequencing Center for Infectious Disease"/>
            <person name="Wu L."/>
            <person name="Ma J."/>
        </authorList>
    </citation>
    <scope>NUCLEOTIDE SEQUENCE [LARGE SCALE GENOMIC DNA]</scope>
    <source>
        <strain evidence="4">JCM 18657</strain>
    </source>
</reference>
<dbReference type="Proteomes" id="UP001596528">
    <property type="component" value="Unassembled WGS sequence"/>
</dbReference>
<keyword evidence="1" id="KW-0812">Transmembrane</keyword>
<keyword evidence="1" id="KW-0472">Membrane</keyword>